<dbReference type="EMBL" id="LYPA01000031">
    <property type="protein sequence ID" value="OBR67808.1"/>
    <property type="molecule type" value="Genomic_DNA"/>
</dbReference>
<gene>
    <name evidence="2" type="ORF">A7K91_08755</name>
</gene>
<dbReference type="RefSeq" id="WP_068680195.1">
    <property type="nucleotide sequence ID" value="NZ_LYPA01000031.1"/>
</dbReference>
<sequence length="226" mass="26003">MQSIYTRALGKDFAKLHPKIQRRFGFSSKDGIASIGTGVMEKVWYSKWYTLPFLYIGTWRNILFPQRGGQIPFTIENYAYKDSFGRETVTWVRTYHFPNKTRRFDATMIYSEQKGKIIDYLGTHQHLAVDIQMEPTPSGAMKLRSGAQYFYEGPIAFAFPMLLSGYADVVEAYDEDTGKFRIDVTVRNPVFGPIFGYSGSFDVSYVPLGEKGIPEHVKPVREERRE</sequence>
<accession>A0A1A5YQF1</accession>
<dbReference type="OrthoDB" id="2448833at2"/>
<feature type="domain" description="DUF4166" evidence="1">
    <location>
        <begin position="16"/>
        <end position="201"/>
    </location>
</feature>
<dbReference type="InterPro" id="IPR025311">
    <property type="entry name" value="DUF4166"/>
</dbReference>
<organism evidence="2 3">
    <name type="scientific">Paenibacillus oryzae</name>
    <dbReference type="NCBI Taxonomy" id="1844972"/>
    <lineage>
        <taxon>Bacteria</taxon>
        <taxon>Bacillati</taxon>
        <taxon>Bacillota</taxon>
        <taxon>Bacilli</taxon>
        <taxon>Bacillales</taxon>
        <taxon>Paenibacillaceae</taxon>
        <taxon>Paenibacillus</taxon>
    </lineage>
</organism>
<evidence type="ECO:0000313" key="3">
    <source>
        <dbReference type="Proteomes" id="UP000092024"/>
    </source>
</evidence>
<dbReference type="Pfam" id="PF13761">
    <property type="entry name" value="DUF4166"/>
    <property type="match status" value="1"/>
</dbReference>
<dbReference type="AlphaFoldDB" id="A0A1A5YQF1"/>
<dbReference type="Proteomes" id="UP000092024">
    <property type="component" value="Unassembled WGS sequence"/>
</dbReference>
<proteinExistence type="predicted"/>
<protein>
    <recommendedName>
        <fullName evidence="1">DUF4166 domain-containing protein</fullName>
    </recommendedName>
</protein>
<evidence type="ECO:0000313" key="2">
    <source>
        <dbReference type="EMBL" id="OBR67808.1"/>
    </source>
</evidence>
<name>A0A1A5YQF1_9BACL</name>
<keyword evidence="3" id="KW-1185">Reference proteome</keyword>
<reference evidence="2 3" key="1">
    <citation type="submission" date="2016-05" db="EMBL/GenBank/DDBJ databases">
        <title>Paenibacillus oryzae. sp. nov., isolated from the rice root.</title>
        <authorList>
            <person name="Zhang J."/>
            <person name="Zhang X."/>
        </authorList>
    </citation>
    <scope>NUCLEOTIDE SEQUENCE [LARGE SCALE GENOMIC DNA]</scope>
    <source>
        <strain evidence="2 3">1DrF-4</strain>
    </source>
</reference>
<evidence type="ECO:0000259" key="1">
    <source>
        <dbReference type="Pfam" id="PF13761"/>
    </source>
</evidence>
<dbReference type="STRING" id="1844972.A7K91_08755"/>
<comment type="caution">
    <text evidence="2">The sequence shown here is derived from an EMBL/GenBank/DDBJ whole genome shotgun (WGS) entry which is preliminary data.</text>
</comment>